<feature type="domain" description="DUF7507" evidence="2">
    <location>
        <begin position="428"/>
        <end position="497"/>
    </location>
</feature>
<dbReference type="Proteomes" id="UP000030595">
    <property type="component" value="Unassembled WGS sequence"/>
</dbReference>
<evidence type="ECO:0008006" key="5">
    <source>
        <dbReference type="Google" id="ProtNLM"/>
    </source>
</evidence>
<dbReference type="Pfam" id="PF24346">
    <property type="entry name" value="DUF7507"/>
    <property type="match status" value="2"/>
</dbReference>
<name>A0A0A3J256_9BACL</name>
<organism evidence="3 4">
    <name type="scientific">Ureibacillus massiliensis 4400831 = CIP 108448 = CCUG 49529</name>
    <dbReference type="NCBI Taxonomy" id="1211035"/>
    <lineage>
        <taxon>Bacteria</taxon>
        <taxon>Bacillati</taxon>
        <taxon>Bacillota</taxon>
        <taxon>Bacilli</taxon>
        <taxon>Bacillales</taxon>
        <taxon>Caryophanaceae</taxon>
        <taxon>Ureibacillus</taxon>
    </lineage>
</organism>
<dbReference type="EMBL" id="JPVQ01000011">
    <property type="protein sequence ID" value="KGR91031.1"/>
    <property type="molecule type" value="Genomic_DNA"/>
</dbReference>
<keyword evidence="4" id="KW-1185">Reference proteome</keyword>
<evidence type="ECO:0000259" key="2">
    <source>
        <dbReference type="Pfam" id="PF24346"/>
    </source>
</evidence>
<sequence length="810" mass="85305">MAVNLGPIGIYNVFVIQDMNMSNTDAEGRVAVGGNVTLQNYGIGASISPLPPFGTDASFVIGGNVNVTSGSNFSGNTIRRASSSVINYTMGNPNGTFVTGNPINFTEKATYLKCASTFWGNLTATGTASVSFGGLTLTGTEPDLNIFEINANDVAGSGLSLNQLNGINIVAPLSSTVLINVIGTNIAFGSYQIFRNGVTATRSDARLILWNFPQAATWTNSTTAIYGSVLAPFADATTVSSQINGNIIFNSLTGTSESHNELFEGTLPDPQSCLTEIASISIEKEVSPDNGVTWFSADTAPGPDVPSNTNPRFRFTVTNNGTATLTNVIVTDDVYGLIGTIATLEKSASDQFIFDGTWVLGQNVNTATATGEYDGNTFSDTNSTYWVGVEAALPAITVKKEVSPDNGVTWFDANKLPGPNVVFPNNPQFRFTVTNTGNVTLTNVTVTDNVYLTVIGPTDLNPGESETVTINGTWALGQQSNIATATCDQGVTHENTAFWFGVEAAAPSIEVDKYVSPDNGVTWFEANAPVGPPVPQGTDPQFQFTVVNTGNITLTNVIVNDNVYGLVLGPIASLAPGESSSTIVVGTWALGNQMNIATATSDEGVSDADVAYWFGEEAPQPEINIIKEVSNDNGITWYDADTPPGLNVAIGTNPLFRVTVTNVGDVTLTNVQVTDDIYGFVGTMPVLPPGDSASWIIVGTWVLGQNVNAATVTGEYDGNTLSDTNSTYWFGVIPSITIEKYVSVDNGATWQEADTSPGPLLPDGVTPQFKFIVTNTGDVTLTNIEVTDSVFGVIGTLPSLDPGDSNEWII</sequence>
<gene>
    <name evidence="3" type="ORF">CD30_08080</name>
</gene>
<dbReference type="OrthoDB" id="2056845at2"/>
<dbReference type="AlphaFoldDB" id="A0A0A3J256"/>
<protein>
    <recommendedName>
        <fullName evidence="5">DUF11 domain-containing protein</fullName>
    </recommendedName>
</protein>
<dbReference type="eggNOG" id="COG1361">
    <property type="taxonomic scope" value="Bacteria"/>
</dbReference>
<dbReference type="Pfam" id="PF20597">
    <property type="entry name" value="pAdhesive_15"/>
    <property type="match status" value="1"/>
</dbReference>
<dbReference type="RefSeq" id="WP_019155146.1">
    <property type="nucleotide sequence ID" value="NZ_AVCZ01000011.1"/>
</dbReference>
<feature type="domain" description="DUF7507" evidence="2">
    <location>
        <begin position="536"/>
        <end position="581"/>
    </location>
</feature>
<dbReference type="eggNOG" id="COG1520">
    <property type="taxonomic scope" value="Bacteria"/>
</dbReference>
<proteinExistence type="predicted"/>
<evidence type="ECO:0000313" key="4">
    <source>
        <dbReference type="Proteomes" id="UP000030595"/>
    </source>
</evidence>
<evidence type="ECO:0000259" key="1">
    <source>
        <dbReference type="Pfam" id="PF20597"/>
    </source>
</evidence>
<reference evidence="3 4" key="1">
    <citation type="submission" date="2014-02" db="EMBL/GenBank/DDBJ databases">
        <title>Draft genome sequence of Lysinibacillus massiliensis CCUG 49529.</title>
        <authorList>
            <person name="Zhang F."/>
            <person name="Wang G."/>
            <person name="Zhang L."/>
        </authorList>
    </citation>
    <scope>NUCLEOTIDE SEQUENCE [LARGE SCALE GENOMIC DNA]</scope>
    <source>
        <strain evidence="3 4">CCUG 49529</strain>
    </source>
</reference>
<evidence type="ECO:0000313" key="3">
    <source>
        <dbReference type="EMBL" id="KGR91031.1"/>
    </source>
</evidence>
<accession>A0A0A3J256</accession>
<dbReference type="InterPro" id="IPR055354">
    <property type="entry name" value="DUF7507"/>
</dbReference>
<comment type="caution">
    <text evidence="3">The sequence shown here is derived from an EMBL/GenBank/DDBJ whole genome shotgun (WGS) entry which is preliminary data.</text>
</comment>
<feature type="domain" description="Choice-of-anchor A" evidence="1">
    <location>
        <begin position="5"/>
        <end position="260"/>
    </location>
</feature>
<dbReference type="NCBIfam" id="TIGR04215">
    <property type="entry name" value="choice_anch_A"/>
    <property type="match status" value="1"/>
</dbReference>
<dbReference type="InterPro" id="IPR026588">
    <property type="entry name" value="Choice_anch_A"/>
</dbReference>